<dbReference type="AlphaFoldDB" id="A0A0K1QCQ1"/>
<proteinExistence type="predicted"/>
<evidence type="ECO:0000313" key="2">
    <source>
        <dbReference type="EMBL" id="AKV03524.1"/>
    </source>
</evidence>
<name>A0A0K1QCQ1_9BACT</name>
<feature type="region of interest" description="Disordered" evidence="1">
    <location>
        <begin position="87"/>
        <end position="114"/>
    </location>
</feature>
<evidence type="ECO:0000313" key="3">
    <source>
        <dbReference type="Proteomes" id="UP000064967"/>
    </source>
</evidence>
<feature type="compositionally biased region" description="Polar residues" evidence="1">
    <location>
        <begin position="104"/>
        <end position="114"/>
    </location>
</feature>
<dbReference type="STRING" id="1391654.AKJ09_10187"/>
<evidence type="ECO:0000256" key="1">
    <source>
        <dbReference type="SAM" id="MobiDB-lite"/>
    </source>
</evidence>
<sequence length="114" mass="12675">MGYLATVRVLVIEPDDVLREETKQAFPPHVDVTTMAGAREALLATATGAYFDIVISGSNVCPRELHEVQRRLALMATFLVECRRERLSQTRARRSADDCRSRTPNSDQPPSTSS</sequence>
<dbReference type="Proteomes" id="UP000064967">
    <property type="component" value="Chromosome"/>
</dbReference>
<feature type="compositionally biased region" description="Basic and acidic residues" evidence="1">
    <location>
        <begin position="87"/>
        <end position="101"/>
    </location>
</feature>
<gene>
    <name evidence="2" type="ORF">AKJ09_10187</name>
</gene>
<organism evidence="2 3">
    <name type="scientific">Labilithrix luteola</name>
    <dbReference type="NCBI Taxonomy" id="1391654"/>
    <lineage>
        <taxon>Bacteria</taxon>
        <taxon>Pseudomonadati</taxon>
        <taxon>Myxococcota</taxon>
        <taxon>Polyangia</taxon>
        <taxon>Polyangiales</taxon>
        <taxon>Labilitrichaceae</taxon>
        <taxon>Labilithrix</taxon>
    </lineage>
</organism>
<protein>
    <recommendedName>
        <fullName evidence="4">Response regulatory domain-containing protein</fullName>
    </recommendedName>
</protein>
<dbReference type="KEGG" id="llu:AKJ09_10187"/>
<keyword evidence="3" id="KW-1185">Reference proteome</keyword>
<dbReference type="EMBL" id="CP012333">
    <property type="protein sequence ID" value="AKV03524.1"/>
    <property type="molecule type" value="Genomic_DNA"/>
</dbReference>
<evidence type="ECO:0008006" key="4">
    <source>
        <dbReference type="Google" id="ProtNLM"/>
    </source>
</evidence>
<accession>A0A0K1QCQ1</accession>
<reference evidence="2 3" key="1">
    <citation type="submission" date="2015-08" db="EMBL/GenBank/DDBJ databases">
        <authorList>
            <person name="Babu N.S."/>
            <person name="Beckwith C.J."/>
            <person name="Beseler K.G."/>
            <person name="Brison A."/>
            <person name="Carone J.V."/>
            <person name="Caskin T.P."/>
            <person name="Diamond M."/>
            <person name="Durham M.E."/>
            <person name="Foxe J.M."/>
            <person name="Go M."/>
            <person name="Henderson B.A."/>
            <person name="Jones I.B."/>
            <person name="McGettigan J.A."/>
            <person name="Micheletti S.J."/>
            <person name="Nasrallah M.E."/>
            <person name="Ortiz D."/>
            <person name="Piller C.R."/>
            <person name="Privatt S.R."/>
            <person name="Schneider S.L."/>
            <person name="Sharp S."/>
            <person name="Smith T.C."/>
            <person name="Stanton J.D."/>
            <person name="Ullery H.E."/>
            <person name="Wilson R.J."/>
            <person name="Serrano M.G."/>
            <person name="Buck G."/>
            <person name="Lee V."/>
            <person name="Wang Y."/>
            <person name="Carvalho R."/>
            <person name="Voegtly L."/>
            <person name="Shi R."/>
            <person name="Duckworth R."/>
            <person name="Johnson A."/>
            <person name="Loviza R."/>
            <person name="Walstead R."/>
            <person name="Shah Z."/>
            <person name="Kiflezghi M."/>
            <person name="Wade K."/>
            <person name="Ball S.L."/>
            <person name="Bradley K.W."/>
            <person name="Asai D.J."/>
            <person name="Bowman C.A."/>
            <person name="Russell D.A."/>
            <person name="Pope W.H."/>
            <person name="Jacobs-Sera D."/>
            <person name="Hendrix R.W."/>
            <person name="Hatfull G.F."/>
        </authorList>
    </citation>
    <scope>NUCLEOTIDE SEQUENCE [LARGE SCALE GENOMIC DNA]</scope>
    <source>
        <strain evidence="2 3">DSM 27648</strain>
    </source>
</reference>